<evidence type="ECO:0000313" key="2">
    <source>
        <dbReference type="Proteomes" id="UP000017559"/>
    </source>
</evidence>
<dbReference type="EMBL" id="AWSO01001223">
    <property type="protein sequence ID" value="ESK84825.1"/>
    <property type="molecule type" value="Genomic_DNA"/>
</dbReference>
<proteinExistence type="predicted"/>
<protein>
    <submittedName>
        <fullName evidence="1">Uncharacterized protein</fullName>
    </submittedName>
</protein>
<name>V2WX83_MONRO</name>
<sequence>MFYGNNIWAYITSPLIVPPPSKLPSSSPSPSSAVQHNGSRVLMLTDARIQTLSTYGMAWISTNPTNLLALLFLSVEIIPEIRVRVMNTRPVTGLECRNITTMQPRPKELKILLPQSELDEASLPRNAF</sequence>
<comment type="caution">
    <text evidence="1">The sequence shown here is derived from an EMBL/GenBank/DDBJ whole genome shotgun (WGS) entry which is preliminary data.</text>
</comment>
<gene>
    <name evidence="1" type="ORF">Moror_506</name>
</gene>
<dbReference type="HOGENOM" id="CLU_1960147_0_0_1"/>
<evidence type="ECO:0000313" key="1">
    <source>
        <dbReference type="EMBL" id="ESK84825.1"/>
    </source>
</evidence>
<dbReference type="AlphaFoldDB" id="V2WX83"/>
<organism evidence="1 2">
    <name type="scientific">Moniliophthora roreri (strain MCA 2997)</name>
    <name type="common">Cocoa frosty pod rot fungus</name>
    <name type="synonym">Crinipellis roreri</name>
    <dbReference type="NCBI Taxonomy" id="1381753"/>
    <lineage>
        <taxon>Eukaryota</taxon>
        <taxon>Fungi</taxon>
        <taxon>Dikarya</taxon>
        <taxon>Basidiomycota</taxon>
        <taxon>Agaricomycotina</taxon>
        <taxon>Agaricomycetes</taxon>
        <taxon>Agaricomycetidae</taxon>
        <taxon>Agaricales</taxon>
        <taxon>Marasmiineae</taxon>
        <taxon>Marasmiaceae</taxon>
        <taxon>Moniliophthora</taxon>
    </lineage>
</organism>
<dbReference type="Proteomes" id="UP000017559">
    <property type="component" value="Unassembled WGS sequence"/>
</dbReference>
<accession>V2WX83</accession>
<reference evidence="1 2" key="1">
    <citation type="journal article" date="2014" name="BMC Genomics">
        <title>Genome and secretome analysis of the hemibiotrophic fungal pathogen, Moniliophthora roreri, which causes frosty pod rot disease of cacao: mechanisms of the biotrophic and necrotrophic phases.</title>
        <authorList>
            <person name="Meinhardt L.W."/>
            <person name="Costa G.G.L."/>
            <person name="Thomazella D.P.T."/>
            <person name="Teixeira P.J.P.L."/>
            <person name="Carazzolle M.F."/>
            <person name="Schuster S.C."/>
            <person name="Carlson J.E."/>
            <person name="Guiltinan M.J."/>
            <person name="Mieczkowski P."/>
            <person name="Farmer A."/>
            <person name="Ramaraj T."/>
            <person name="Crozier J."/>
            <person name="Davis R.E."/>
            <person name="Shao J."/>
            <person name="Melnick R.L."/>
            <person name="Pereira G.A.G."/>
            <person name="Bailey B.A."/>
        </authorList>
    </citation>
    <scope>NUCLEOTIDE SEQUENCE [LARGE SCALE GENOMIC DNA]</scope>
    <source>
        <strain evidence="1 2">MCA 2997</strain>
    </source>
</reference>
<dbReference type="KEGG" id="mrr:Moror_506"/>
<keyword evidence="2" id="KW-1185">Reference proteome</keyword>